<feature type="compositionally biased region" description="Polar residues" evidence="1">
    <location>
        <begin position="1"/>
        <end position="14"/>
    </location>
</feature>
<proteinExistence type="predicted"/>
<dbReference type="EMBL" id="BMMU01000037">
    <property type="protein sequence ID" value="GGJ63748.1"/>
    <property type="molecule type" value="Genomic_DNA"/>
</dbReference>
<comment type="caution">
    <text evidence="2">The sequence shown here is derived from an EMBL/GenBank/DDBJ whole genome shotgun (WGS) entry which is preliminary data.</text>
</comment>
<protein>
    <submittedName>
        <fullName evidence="2">Uncharacterized protein</fullName>
    </submittedName>
</protein>
<gene>
    <name evidence="2" type="ORF">GCM10012282_71210</name>
</gene>
<keyword evidence="3" id="KW-1185">Reference proteome</keyword>
<feature type="region of interest" description="Disordered" evidence="1">
    <location>
        <begin position="1"/>
        <end position="96"/>
    </location>
</feature>
<organism evidence="2 3">
    <name type="scientific">Streptomyces lacrimifluminis</name>
    <dbReference type="NCBI Taxonomy" id="1500077"/>
    <lineage>
        <taxon>Bacteria</taxon>
        <taxon>Bacillati</taxon>
        <taxon>Actinomycetota</taxon>
        <taxon>Actinomycetes</taxon>
        <taxon>Kitasatosporales</taxon>
        <taxon>Streptomycetaceae</taxon>
        <taxon>Streptomyces</taxon>
    </lineage>
</organism>
<reference evidence="2" key="2">
    <citation type="submission" date="2020-09" db="EMBL/GenBank/DDBJ databases">
        <authorList>
            <person name="Sun Q."/>
            <person name="Zhou Y."/>
        </authorList>
    </citation>
    <scope>NUCLEOTIDE SEQUENCE</scope>
    <source>
        <strain evidence="2">CGMCC 4.7272</strain>
    </source>
</reference>
<name>A0A917P6A7_9ACTN</name>
<accession>A0A917P6A7</accession>
<reference evidence="2" key="1">
    <citation type="journal article" date="2014" name="Int. J. Syst. Evol. Microbiol.">
        <title>Complete genome sequence of Corynebacterium casei LMG S-19264T (=DSM 44701T), isolated from a smear-ripened cheese.</title>
        <authorList>
            <consortium name="US DOE Joint Genome Institute (JGI-PGF)"/>
            <person name="Walter F."/>
            <person name="Albersmeier A."/>
            <person name="Kalinowski J."/>
            <person name="Ruckert C."/>
        </authorList>
    </citation>
    <scope>NUCLEOTIDE SEQUENCE</scope>
    <source>
        <strain evidence="2">CGMCC 4.7272</strain>
    </source>
</reference>
<dbReference type="AlphaFoldDB" id="A0A917P6A7"/>
<dbReference type="RefSeq" id="WP_189151552.1">
    <property type="nucleotide sequence ID" value="NZ_BAABER010000040.1"/>
</dbReference>
<sequence>MSSAHTLTAPSPSAQVFAPWRNRTPGQALPWRSLASLGLDPEPGAENTPGAQNVVSHAPSGCRAGGGESPGSPNVVESAPVPRHPVRDHRPMPQEA</sequence>
<evidence type="ECO:0000313" key="2">
    <source>
        <dbReference type="EMBL" id="GGJ63748.1"/>
    </source>
</evidence>
<dbReference type="Proteomes" id="UP000625682">
    <property type="component" value="Unassembled WGS sequence"/>
</dbReference>
<evidence type="ECO:0000256" key="1">
    <source>
        <dbReference type="SAM" id="MobiDB-lite"/>
    </source>
</evidence>
<evidence type="ECO:0000313" key="3">
    <source>
        <dbReference type="Proteomes" id="UP000625682"/>
    </source>
</evidence>